<protein>
    <submittedName>
        <fullName evidence="1">Uncharacterized protein</fullName>
    </submittedName>
</protein>
<name>A0A481ZBG1_9VIRU</name>
<proteinExistence type="predicted"/>
<reference evidence="1" key="1">
    <citation type="journal article" date="2019" name="MBio">
        <title>Virus Genomes from Deep Sea Sediments Expand the Ocean Megavirome and Support Independent Origins of Viral Gigantism.</title>
        <authorList>
            <person name="Backstrom D."/>
            <person name="Yutin N."/>
            <person name="Jorgensen S.L."/>
            <person name="Dharamshi J."/>
            <person name="Homa F."/>
            <person name="Zaremba-Niedwiedzka K."/>
            <person name="Spang A."/>
            <person name="Wolf Y.I."/>
            <person name="Koonin E.V."/>
            <person name="Ettema T.J."/>
        </authorList>
    </citation>
    <scope>NUCLEOTIDE SEQUENCE</scope>
</reference>
<sequence length="210" mass="24639">MAKLVGCKDLVNYRAIKECMISRGYSQFLAKEFAERLHLLDDKTVAMFCTHTHSETNMGFNSHWFASKLKNVVDNWDRLLPLVTSCNIFPEGKDNPVLNMRDLELSAMENALEEASNSCKERPIITSEHSYYAESFTNLCEENKFYFVNWYLQKTILVPEYREDGTLLRINKVPRDRIVRLLAKGKCKSEHLMKKLHYEVLMLRRYQSLI</sequence>
<dbReference type="EMBL" id="MK500590">
    <property type="protein sequence ID" value="QBK93117.1"/>
    <property type="molecule type" value="Genomic_DNA"/>
</dbReference>
<evidence type="ECO:0000313" key="1">
    <source>
        <dbReference type="EMBL" id="QBK93117.1"/>
    </source>
</evidence>
<gene>
    <name evidence="1" type="ORF">LCPAC403_02510</name>
</gene>
<organism evidence="1">
    <name type="scientific">Pithovirus LCPAC403</name>
    <dbReference type="NCBI Taxonomy" id="2506596"/>
    <lineage>
        <taxon>Viruses</taxon>
        <taxon>Pithoviruses</taxon>
    </lineage>
</organism>
<accession>A0A481ZBG1</accession>